<comment type="caution">
    <text evidence="2">The sequence shown here is derived from an EMBL/GenBank/DDBJ whole genome shotgun (WGS) entry which is preliminary data.</text>
</comment>
<evidence type="ECO:0000313" key="4">
    <source>
        <dbReference type="Proteomes" id="UP000319578"/>
    </source>
</evidence>
<evidence type="ECO:0000313" key="1">
    <source>
        <dbReference type="EMBL" id="GED72627.1"/>
    </source>
</evidence>
<sequence>MKIFSTAPEGNELAQYVGVDYIKLSISTIESVTDWMKKNDNIAQPLLANIDILLMISHKYTTDANLLLEKRKIQEWKQVFNDWFTRCESKIPAKYRDGIKENGDALFEELEQYGQ</sequence>
<dbReference type="Proteomes" id="UP000036834">
    <property type="component" value="Unassembled WGS sequence"/>
</dbReference>
<dbReference type="Proteomes" id="UP000319578">
    <property type="component" value="Unassembled WGS sequence"/>
</dbReference>
<evidence type="ECO:0000313" key="3">
    <source>
        <dbReference type="Proteomes" id="UP000036834"/>
    </source>
</evidence>
<dbReference type="EMBL" id="LGIQ01000009">
    <property type="protein sequence ID" value="KNB70339.1"/>
    <property type="molecule type" value="Genomic_DNA"/>
</dbReference>
<dbReference type="EMBL" id="BJON01000032">
    <property type="protein sequence ID" value="GED72627.1"/>
    <property type="molecule type" value="Genomic_DNA"/>
</dbReference>
<proteinExistence type="predicted"/>
<protein>
    <submittedName>
        <fullName evidence="2">Uncharacterized protein</fullName>
    </submittedName>
</protein>
<accession>A0A0K9YNQ9</accession>
<dbReference type="OrthoDB" id="9429696at2"/>
<gene>
    <name evidence="2" type="ORF">ADS79_15375</name>
    <name evidence="1" type="ORF">BRE01_63290</name>
</gene>
<keyword evidence="4" id="KW-1185">Reference proteome</keyword>
<dbReference type="RefSeq" id="WP_049739309.1">
    <property type="nucleotide sequence ID" value="NZ_BJON01000032.1"/>
</dbReference>
<dbReference type="PATRIC" id="fig|54915.3.peg.2075"/>
<name>A0A0K9YNQ9_9BACL</name>
<reference evidence="1 4" key="3">
    <citation type="submission" date="2019-06" db="EMBL/GenBank/DDBJ databases">
        <title>Whole genome shotgun sequence of Brevibacillus reuszeri NBRC 15719.</title>
        <authorList>
            <person name="Hosoyama A."/>
            <person name="Uohara A."/>
            <person name="Ohji S."/>
            <person name="Ichikawa N."/>
        </authorList>
    </citation>
    <scope>NUCLEOTIDE SEQUENCE [LARGE SCALE GENOMIC DNA]</scope>
    <source>
        <strain evidence="1 4">NBRC 15719</strain>
    </source>
</reference>
<dbReference type="AlphaFoldDB" id="A0A0K9YNQ9"/>
<reference evidence="3" key="1">
    <citation type="submission" date="2015-07" db="EMBL/GenBank/DDBJ databases">
        <title>Genome sequencing project for genomic taxonomy and phylogenomics of Bacillus-like bacteria.</title>
        <authorList>
            <person name="Liu B."/>
            <person name="Wang J."/>
            <person name="Zhu Y."/>
            <person name="Liu G."/>
            <person name="Chen Q."/>
            <person name="Chen Z."/>
            <person name="Lan J."/>
            <person name="Che J."/>
            <person name="Ge C."/>
            <person name="Shi H."/>
            <person name="Pan Z."/>
            <person name="Liu X."/>
        </authorList>
    </citation>
    <scope>NUCLEOTIDE SEQUENCE [LARGE SCALE GENOMIC DNA]</scope>
    <source>
        <strain evidence="3">DSM 9887</strain>
    </source>
</reference>
<organism evidence="2 3">
    <name type="scientific">Brevibacillus reuszeri</name>
    <dbReference type="NCBI Taxonomy" id="54915"/>
    <lineage>
        <taxon>Bacteria</taxon>
        <taxon>Bacillati</taxon>
        <taxon>Bacillota</taxon>
        <taxon>Bacilli</taxon>
        <taxon>Bacillales</taxon>
        <taxon>Paenibacillaceae</taxon>
        <taxon>Brevibacillus</taxon>
    </lineage>
</organism>
<reference evidence="2" key="2">
    <citation type="submission" date="2015-07" db="EMBL/GenBank/DDBJ databases">
        <title>MeaNS - Measles Nucleotide Surveillance Program.</title>
        <authorList>
            <person name="Tran T."/>
            <person name="Druce J."/>
        </authorList>
    </citation>
    <scope>NUCLEOTIDE SEQUENCE</scope>
    <source>
        <strain evidence="2">DSM 9887</strain>
    </source>
</reference>
<evidence type="ECO:0000313" key="2">
    <source>
        <dbReference type="EMBL" id="KNB70339.1"/>
    </source>
</evidence>